<reference evidence="2 3" key="1">
    <citation type="submission" date="2015-08" db="EMBL/GenBank/DDBJ databases">
        <title>Ancestral chromatin configuration constrains chromatin evolution on differentiating sex chromosomes in Drosophila.</title>
        <authorList>
            <person name="Zhou Q."/>
            <person name="Bachtrog D."/>
        </authorList>
    </citation>
    <scope>NUCLEOTIDE SEQUENCE [LARGE SCALE GENOMIC DNA]</scope>
    <source>
        <tissue evidence="2">Whole larvae</tissue>
    </source>
</reference>
<keyword evidence="1" id="KW-0732">Signal</keyword>
<name>A0A0M5J4W9_DROBS</name>
<accession>A0A0M5J4W9</accession>
<dbReference type="OMA" id="MVYPCYC"/>
<proteinExistence type="predicted"/>
<dbReference type="EMBL" id="CP012524">
    <property type="protein sequence ID" value="ALC41694.1"/>
    <property type="molecule type" value="Genomic_DNA"/>
</dbReference>
<evidence type="ECO:0000313" key="2">
    <source>
        <dbReference type="EMBL" id="ALC41694.1"/>
    </source>
</evidence>
<sequence>MFSKPAQLLLILMLLLLPLLGLGLAKKQKPLDSWQKHYYQSLWPMKVRFTTTPRPGRTPEPLEMRKVFPCFCYTPKIESEADKATTKSYEKFIQEPKEIFIVN</sequence>
<evidence type="ECO:0000313" key="3">
    <source>
        <dbReference type="Proteomes" id="UP000494163"/>
    </source>
</evidence>
<protein>
    <submittedName>
        <fullName evidence="2">CG13557</fullName>
    </submittedName>
</protein>
<gene>
    <name evidence="2" type="ORF">Dbus_chr2Rg1273</name>
</gene>
<organism evidence="2 3">
    <name type="scientific">Drosophila busckii</name>
    <name type="common">Fruit fly</name>
    <dbReference type="NCBI Taxonomy" id="30019"/>
    <lineage>
        <taxon>Eukaryota</taxon>
        <taxon>Metazoa</taxon>
        <taxon>Ecdysozoa</taxon>
        <taxon>Arthropoda</taxon>
        <taxon>Hexapoda</taxon>
        <taxon>Insecta</taxon>
        <taxon>Pterygota</taxon>
        <taxon>Neoptera</taxon>
        <taxon>Endopterygota</taxon>
        <taxon>Diptera</taxon>
        <taxon>Brachycera</taxon>
        <taxon>Muscomorpha</taxon>
        <taxon>Ephydroidea</taxon>
        <taxon>Drosophilidae</taxon>
        <taxon>Drosophila</taxon>
    </lineage>
</organism>
<evidence type="ECO:0000256" key="1">
    <source>
        <dbReference type="SAM" id="SignalP"/>
    </source>
</evidence>
<dbReference type="AlphaFoldDB" id="A0A0M5J4W9"/>
<feature type="signal peptide" evidence="1">
    <location>
        <begin position="1"/>
        <end position="25"/>
    </location>
</feature>
<feature type="chain" id="PRO_5005803546" evidence="1">
    <location>
        <begin position="26"/>
        <end position="103"/>
    </location>
</feature>
<dbReference type="Proteomes" id="UP000494163">
    <property type="component" value="Chromosome 2R"/>
</dbReference>
<keyword evidence="3" id="KW-1185">Reference proteome</keyword>